<keyword evidence="6" id="KW-0677">Repeat</keyword>
<organism evidence="15 16">
    <name type="scientific">Hymenochirus boettgeri</name>
    <name type="common">Congo dwarf clawed frog</name>
    <dbReference type="NCBI Taxonomy" id="247094"/>
    <lineage>
        <taxon>Eukaryota</taxon>
        <taxon>Metazoa</taxon>
        <taxon>Chordata</taxon>
        <taxon>Craniata</taxon>
        <taxon>Vertebrata</taxon>
        <taxon>Euteleostomi</taxon>
        <taxon>Amphibia</taxon>
        <taxon>Batrachia</taxon>
        <taxon>Anura</taxon>
        <taxon>Pipoidea</taxon>
        <taxon>Pipidae</taxon>
        <taxon>Pipinae</taxon>
        <taxon>Hymenochirus</taxon>
    </lineage>
</organism>
<evidence type="ECO:0000313" key="15">
    <source>
        <dbReference type="EMBL" id="KAG8437741.1"/>
    </source>
</evidence>
<evidence type="ECO:0000256" key="10">
    <source>
        <dbReference type="ARBA" id="ARBA00023036"/>
    </source>
</evidence>
<evidence type="ECO:0000256" key="7">
    <source>
        <dbReference type="ARBA" id="ARBA00022776"/>
    </source>
</evidence>
<name>A0A8T2J523_9PIPI</name>
<dbReference type="OrthoDB" id="9905975at2759"/>
<dbReference type="Pfam" id="PF04856">
    <property type="entry name" value="Securin"/>
    <property type="match status" value="1"/>
</dbReference>
<evidence type="ECO:0000256" key="3">
    <source>
        <dbReference type="ARBA" id="ARBA00009264"/>
    </source>
</evidence>
<dbReference type="EMBL" id="JAACNH010000007">
    <property type="protein sequence ID" value="KAG8437741.1"/>
    <property type="molecule type" value="Genomic_DNA"/>
</dbReference>
<keyword evidence="12" id="KW-0131">Cell cycle</keyword>
<evidence type="ECO:0000256" key="11">
    <source>
        <dbReference type="ARBA" id="ARBA00023242"/>
    </source>
</evidence>
<sequence>MATKIFVDQENGDVGNVLPKDRLRLLSNSKSTSMKGLPFPGKVFGVTNGLPKASRKALGNINKQVLPQKSVTTQKSGLKQKKPPLVSKKASSQPVKVNDQYPEIEHIIPYNPSDFESFDVPEDHKLSHLCLVGVPLMVNGREVSRFDALTEIQISPIDMPPVHLESDPLLSFFDTVDDLTVDLPPIEE</sequence>
<evidence type="ECO:0000256" key="2">
    <source>
        <dbReference type="ARBA" id="ARBA00004496"/>
    </source>
</evidence>
<keyword evidence="9" id="KW-0832">Ubl conjugation</keyword>
<evidence type="ECO:0000256" key="12">
    <source>
        <dbReference type="ARBA" id="ARBA00023306"/>
    </source>
</evidence>
<feature type="region of interest" description="Disordered" evidence="14">
    <location>
        <begin position="69"/>
        <end position="94"/>
    </location>
</feature>
<keyword evidence="10" id="KW-0729">SH3-binding</keyword>
<dbReference type="GO" id="GO:0005634">
    <property type="term" value="C:nucleus"/>
    <property type="evidence" value="ECO:0007669"/>
    <property type="project" value="UniProtKB-SubCell"/>
</dbReference>
<evidence type="ECO:0000256" key="8">
    <source>
        <dbReference type="ARBA" id="ARBA00022829"/>
    </source>
</evidence>
<dbReference type="GO" id="GO:0051276">
    <property type="term" value="P:chromosome organization"/>
    <property type="evidence" value="ECO:0007669"/>
    <property type="project" value="InterPro"/>
</dbReference>
<keyword evidence="16" id="KW-1185">Reference proteome</keyword>
<evidence type="ECO:0000256" key="14">
    <source>
        <dbReference type="SAM" id="MobiDB-lite"/>
    </source>
</evidence>
<proteinExistence type="inferred from homology"/>
<comment type="similarity">
    <text evidence="3">Belongs to the securin family.</text>
</comment>
<evidence type="ECO:0000313" key="16">
    <source>
        <dbReference type="Proteomes" id="UP000812440"/>
    </source>
</evidence>
<dbReference type="PANTHER" id="PTHR10418">
    <property type="entry name" value="SECURIN-3"/>
    <property type="match status" value="1"/>
</dbReference>
<comment type="caution">
    <text evidence="15">The sequence shown here is derived from an EMBL/GenBank/DDBJ whole genome shotgun (WGS) entry which is preliminary data.</text>
</comment>
<protein>
    <recommendedName>
        <fullName evidence="13">Securin</fullName>
    </recommendedName>
</protein>
<dbReference type="AlphaFoldDB" id="A0A8T2J523"/>
<comment type="subcellular location">
    <subcellularLocation>
        <location evidence="2">Cytoplasm</location>
    </subcellularLocation>
    <subcellularLocation>
        <location evidence="1">Nucleus</location>
    </subcellularLocation>
</comment>
<evidence type="ECO:0000256" key="1">
    <source>
        <dbReference type="ARBA" id="ARBA00004123"/>
    </source>
</evidence>
<gene>
    <name evidence="15" type="ORF">GDO86_008447</name>
</gene>
<evidence type="ECO:0000256" key="5">
    <source>
        <dbReference type="ARBA" id="ARBA00022618"/>
    </source>
</evidence>
<keyword evidence="4" id="KW-0963">Cytoplasm</keyword>
<dbReference type="Proteomes" id="UP000812440">
    <property type="component" value="Chromosome 4"/>
</dbReference>
<evidence type="ECO:0000256" key="13">
    <source>
        <dbReference type="ARBA" id="ARBA00039185"/>
    </source>
</evidence>
<accession>A0A8T2J523</accession>
<keyword evidence="5" id="KW-0132">Cell division</keyword>
<dbReference type="GO" id="GO:0017124">
    <property type="term" value="F:SH3 domain binding"/>
    <property type="evidence" value="ECO:0007669"/>
    <property type="project" value="UniProtKB-KW"/>
</dbReference>
<dbReference type="InterPro" id="IPR006940">
    <property type="entry name" value="Securin_separation_inhibitor"/>
</dbReference>
<evidence type="ECO:0000256" key="6">
    <source>
        <dbReference type="ARBA" id="ARBA00022737"/>
    </source>
</evidence>
<keyword evidence="8" id="KW-0159">Chromosome partition</keyword>
<keyword evidence="11" id="KW-0539">Nucleus</keyword>
<dbReference type="GO" id="GO:0005737">
    <property type="term" value="C:cytoplasm"/>
    <property type="evidence" value="ECO:0007669"/>
    <property type="project" value="UniProtKB-SubCell"/>
</dbReference>
<dbReference type="GO" id="GO:0051301">
    <property type="term" value="P:cell division"/>
    <property type="evidence" value="ECO:0007669"/>
    <property type="project" value="UniProtKB-KW"/>
</dbReference>
<dbReference type="GO" id="GO:0045143">
    <property type="term" value="P:homologous chromosome segregation"/>
    <property type="evidence" value="ECO:0007669"/>
    <property type="project" value="TreeGrafter"/>
</dbReference>
<reference evidence="15" key="1">
    <citation type="thesis" date="2020" institute="ProQuest LLC" country="789 East Eisenhower Parkway, Ann Arbor, MI, USA">
        <title>Comparative Genomics and Chromosome Evolution.</title>
        <authorList>
            <person name="Mudd A.B."/>
        </authorList>
    </citation>
    <scope>NUCLEOTIDE SEQUENCE</scope>
    <source>
        <strain evidence="15">Female2</strain>
        <tissue evidence="15">Blood</tissue>
    </source>
</reference>
<keyword evidence="7" id="KW-0498">Mitosis</keyword>
<evidence type="ECO:0000256" key="9">
    <source>
        <dbReference type="ARBA" id="ARBA00022843"/>
    </source>
</evidence>
<dbReference type="PANTHER" id="PTHR10418:SF2">
    <property type="entry name" value="SECURIN"/>
    <property type="match status" value="1"/>
</dbReference>
<evidence type="ECO:0000256" key="4">
    <source>
        <dbReference type="ARBA" id="ARBA00022490"/>
    </source>
</evidence>